<dbReference type="SUPFAM" id="SSF103365">
    <property type="entry name" value="Hypothetical protein PH1602"/>
    <property type="match status" value="1"/>
</dbReference>
<evidence type="ECO:0000256" key="14">
    <source>
        <dbReference type="PIRSR" id="PIRSR601233-3"/>
    </source>
</evidence>
<evidence type="ECO:0000313" key="17">
    <source>
        <dbReference type="EMBL" id="HEU97319.1"/>
    </source>
</evidence>
<evidence type="ECO:0000256" key="16">
    <source>
        <dbReference type="SAM" id="MobiDB-lite"/>
    </source>
</evidence>
<feature type="binding site" evidence="14">
    <location>
        <position position="97"/>
    </location>
    <ligand>
        <name>Mn(2+)</name>
        <dbReference type="ChEBI" id="CHEBI:29035"/>
        <label>1</label>
    </ligand>
</feature>
<comment type="similarity">
    <text evidence="1 15">Belongs to the RtcB family.</text>
</comment>
<evidence type="ECO:0000256" key="8">
    <source>
        <dbReference type="ARBA" id="ARBA00033766"/>
    </source>
</evidence>
<reference evidence="17" key="1">
    <citation type="journal article" date="2020" name="mSystems">
        <title>Genome- and Community-Level Interaction Insights into Carbon Utilization and Element Cycling Functions of Hydrothermarchaeota in Hydrothermal Sediment.</title>
        <authorList>
            <person name="Zhou Z."/>
            <person name="Liu Y."/>
            <person name="Xu W."/>
            <person name="Pan J."/>
            <person name="Luo Z.H."/>
            <person name="Li M."/>
        </authorList>
    </citation>
    <scope>NUCLEOTIDE SEQUENCE [LARGE SCALE GENOMIC DNA]</scope>
    <source>
        <strain evidence="17">SpSt-1259</strain>
    </source>
</reference>
<feature type="active site" description="GMP-histidine intermediate" evidence="12">
    <location>
        <position position="405"/>
    </location>
</feature>
<evidence type="ECO:0000256" key="10">
    <source>
        <dbReference type="ARBA" id="ARBA00047746"/>
    </source>
</evidence>
<evidence type="ECO:0000256" key="7">
    <source>
        <dbReference type="ARBA" id="ARBA00023211"/>
    </source>
</evidence>
<sequence length="482" mass="52972">MPVNVRKITDFEWIIEKREKPCMKVPAIIFADEFLLNKMREDLTLEQAANVACLNGIVNASYVMPDGHQGYGFPIGGVAGMNIDEGGIISPGGVGYDINCGVRLLRTELEFDDVKGKIKELVDELSVNVPSGLGSEGKIKVSPSQLNDVLDRGVEWAIEKGYGRSEDPEHIEENGSWKVADSSKVSQRAKNRGAPELGSLGSGNHFLEVQVVDKIYDENVAKQIGITHEGQVTVMIHTGSRGLGHQVASDYLQIMERAMRKYGINPPDRELASIPFNSDEGQEYFKAMAAAANYAWTNRQLITHWVRESFKKVFSTDDDKLGLEIVYDVAHNIAKLEEYTVDGKRVKLVVHRKGATRAFPPGHPEIPRDHRSVGQVVLIPGSMGTASYVLVGTPKGERTWFTAPHGAGRWMSRSKALKNYTADQLLNELGRRGIYVRAASKGVLVEEAPSAYKDVDKVALVADRVGIGKLVARLRPIGVTKG</sequence>
<protein>
    <recommendedName>
        <fullName evidence="8 15">tRNA-splicing ligase RtcB</fullName>
        <ecNumber evidence="15">6.5.1.-</ecNumber>
    </recommendedName>
</protein>
<feature type="binding site" evidence="13">
    <location>
        <begin position="405"/>
        <end position="408"/>
    </location>
    <ligand>
        <name>GMP</name>
        <dbReference type="ChEBI" id="CHEBI:58115"/>
    </ligand>
</feature>
<feature type="binding site" evidence="13">
    <location>
        <position position="481"/>
    </location>
    <ligand>
        <name>GMP</name>
        <dbReference type="ChEBI" id="CHEBI:58115"/>
    </ligand>
</feature>
<feature type="binding site" evidence="13">
    <location>
        <position position="387"/>
    </location>
    <ligand>
        <name>GMP</name>
        <dbReference type="ChEBI" id="CHEBI:58115"/>
    </ligand>
</feature>
<evidence type="ECO:0000256" key="2">
    <source>
        <dbReference type="ARBA" id="ARBA00011245"/>
    </source>
</evidence>
<feature type="binding site" evidence="13">
    <location>
        <begin position="380"/>
        <end position="383"/>
    </location>
    <ligand>
        <name>GMP</name>
        <dbReference type="ChEBI" id="CHEBI:58115"/>
    </ligand>
</feature>
<dbReference type="InterPro" id="IPR036025">
    <property type="entry name" value="RtcB-like_sf"/>
</dbReference>
<comment type="function">
    <text evidence="9">Essential for tRNA splicing and maturation. Acts by directly joining spliced tRNA halves to mature-sized tRNAs. Joins RNA with 2',3'-cyclic-phosphate or 3'-phosphate ends to RNA with 5'-hydroxy ends.</text>
</comment>
<comment type="catalytic activity">
    <reaction evidence="10">
        <text>a 3'-end 3'-phospho-ribonucleotide-RNA + a 5'-end dephospho-ribonucleoside-RNA + GTP = a ribonucleotidyl-ribonucleotide-RNA + GMP + diphosphate</text>
        <dbReference type="Rhea" id="RHEA:68076"/>
        <dbReference type="Rhea" id="RHEA-COMP:10463"/>
        <dbReference type="Rhea" id="RHEA-COMP:13936"/>
        <dbReference type="Rhea" id="RHEA-COMP:17355"/>
        <dbReference type="ChEBI" id="CHEBI:33019"/>
        <dbReference type="ChEBI" id="CHEBI:37565"/>
        <dbReference type="ChEBI" id="CHEBI:58115"/>
        <dbReference type="ChEBI" id="CHEBI:83062"/>
        <dbReference type="ChEBI" id="CHEBI:138284"/>
        <dbReference type="ChEBI" id="CHEBI:173118"/>
        <dbReference type="EC" id="6.5.1.8"/>
    </reaction>
</comment>
<dbReference type="InterPro" id="IPR001233">
    <property type="entry name" value="RtcB"/>
</dbReference>
<keyword evidence="5 13" id="KW-0547">Nucleotide-binding</keyword>
<evidence type="ECO:0000256" key="9">
    <source>
        <dbReference type="ARBA" id="ARBA00045316"/>
    </source>
</evidence>
<dbReference type="GO" id="GO:0006388">
    <property type="term" value="P:tRNA splicing, via endonucleolytic cleavage and ligation"/>
    <property type="evidence" value="ECO:0007669"/>
    <property type="project" value="UniProtKB-ARBA"/>
</dbReference>
<keyword evidence="3 15" id="KW-0436">Ligase</keyword>
<feature type="binding site" evidence="14">
    <location>
        <position position="331"/>
    </location>
    <ligand>
        <name>Mn(2+)</name>
        <dbReference type="ChEBI" id="CHEBI:29035"/>
        <label>2</label>
    </ligand>
</feature>
<evidence type="ECO:0000256" key="13">
    <source>
        <dbReference type="PIRSR" id="PIRSR601233-2"/>
    </source>
</evidence>
<dbReference type="FunFam" id="3.90.1860.10:FF:000001">
    <property type="entry name" value="tRNA-splicing ligase RtcB homolog"/>
    <property type="match status" value="1"/>
</dbReference>
<dbReference type="EMBL" id="DSFE01000011">
    <property type="protein sequence ID" value="HEU97319.1"/>
    <property type="molecule type" value="Genomic_DNA"/>
</dbReference>
<evidence type="ECO:0000256" key="15">
    <source>
        <dbReference type="RuleBase" id="RU371113"/>
    </source>
</evidence>
<dbReference type="GO" id="GO:0170057">
    <property type="term" value="F:RNA ligase (GTP) activity"/>
    <property type="evidence" value="ECO:0007669"/>
    <property type="project" value="UniProtKB-EC"/>
</dbReference>
<comment type="caution">
    <text evidence="17">The sequence shown here is derived from an EMBL/GenBank/DDBJ whole genome shotgun (WGS) entry which is preliminary data.</text>
</comment>
<proteinExistence type="inferred from homology"/>
<comment type="catalytic activity">
    <reaction evidence="11">
        <text>a 3'-end 2',3'-cyclophospho-ribonucleotide-RNA + a 5'-end dephospho-ribonucleoside-RNA + GTP + H2O = a ribonucleotidyl-ribonucleotide-RNA + GMP + diphosphate + H(+)</text>
        <dbReference type="Rhea" id="RHEA:68080"/>
        <dbReference type="Rhea" id="RHEA-COMP:10464"/>
        <dbReference type="Rhea" id="RHEA-COMP:13936"/>
        <dbReference type="Rhea" id="RHEA-COMP:17355"/>
        <dbReference type="ChEBI" id="CHEBI:15377"/>
        <dbReference type="ChEBI" id="CHEBI:15378"/>
        <dbReference type="ChEBI" id="CHEBI:33019"/>
        <dbReference type="ChEBI" id="CHEBI:37565"/>
        <dbReference type="ChEBI" id="CHEBI:58115"/>
        <dbReference type="ChEBI" id="CHEBI:83064"/>
        <dbReference type="ChEBI" id="CHEBI:138284"/>
        <dbReference type="ChEBI" id="CHEBI:173118"/>
        <dbReference type="EC" id="6.5.1.8"/>
    </reaction>
</comment>
<accession>A0A7C2YD06</accession>
<name>A0A7C2YD06_9CREN</name>
<feature type="binding site" evidence="14">
    <location>
        <position position="237"/>
    </location>
    <ligand>
        <name>Mn(2+)</name>
        <dbReference type="ChEBI" id="CHEBI:29035"/>
        <label>2</label>
    </ligand>
</feature>
<evidence type="ECO:0000256" key="4">
    <source>
        <dbReference type="ARBA" id="ARBA00022723"/>
    </source>
</evidence>
<evidence type="ECO:0000256" key="5">
    <source>
        <dbReference type="ARBA" id="ARBA00022741"/>
    </source>
</evidence>
<feature type="binding site" evidence="14">
    <location>
        <position position="205"/>
    </location>
    <ligand>
        <name>Mn(2+)</name>
        <dbReference type="ChEBI" id="CHEBI:29035"/>
        <label>1</label>
    </ligand>
</feature>
<keyword evidence="7 14" id="KW-0464">Manganese</keyword>
<evidence type="ECO:0000256" key="11">
    <source>
        <dbReference type="ARBA" id="ARBA00049514"/>
    </source>
</evidence>
<dbReference type="PANTHER" id="PTHR11118">
    <property type="entry name" value="RNA-SPLICING LIGASE RTCB HOMOLOG"/>
    <property type="match status" value="1"/>
</dbReference>
<comment type="cofactor">
    <cofactor evidence="14 15">
        <name>Mn(2+)</name>
        <dbReference type="ChEBI" id="CHEBI:29035"/>
    </cofactor>
    <text evidence="14 15">Binds 2 manganese ions per subunit.</text>
</comment>
<feature type="binding site" evidence="13">
    <location>
        <begin position="331"/>
        <end position="332"/>
    </location>
    <ligand>
        <name>GMP</name>
        <dbReference type="ChEBI" id="CHEBI:58115"/>
    </ligand>
</feature>
<dbReference type="GO" id="GO:0005525">
    <property type="term" value="F:GTP binding"/>
    <property type="evidence" value="ECO:0007669"/>
    <property type="project" value="UniProtKB-KW"/>
</dbReference>
<gene>
    <name evidence="15" type="primary">rtcB</name>
    <name evidence="17" type="ORF">ENO36_00485</name>
</gene>
<evidence type="ECO:0000256" key="6">
    <source>
        <dbReference type="ARBA" id="ARBA00023134"/>
    </source>
</evidence>
<evidence type="ECO:0000256" key="1">
    <source>
        <dbReference type="ARBA" id="ARBA00008071"/>
    </source>
</evidence>
<dbReference type="Proteomes" id="UP000885664">
    <property type="component" value="Unassembled WGS sequence"/>
</dbReference>
<feature type="region of interest" description="Disordered" evidence="16">
    <location>
        <begin position="165"/>
        <end position="197"/>
    </location>
</feature>
<feature type="compositionally biased region" description="Basic and acidic residues" evidence="16">
    <location>
        <begin position="165"/>
        <end position="175"/>
    </location>
</feature>
<dbReference type="AlphaFoldDB" id="A0A7C2YD06"/>
<dbReference type="GO" id="GO:0003972">
    <property type="term" value="F:RNA ligase (ATP) activity"/>
    <property type="evidence" value="ECO:0007669"/>
    <property type="project" value="TreeGrafter"/>
</dbReference>
<keyword evidence="6 13" id="KW-0342">GTP-binding</keyword>
<evidence type="ECO:0000256" key="3">
    <source>
        <dbReference type="ARBA" id="ARBA00022598"/>
    </source>
</evidence>
<organism evidence="17">
    <name type="scientific">Fervidicoccus fontis</name>
    <dbReference type="NCBI Taxonomy" id="683846"/>
    <lineage>
        <taxon>Archaea</taxon>
        <taxon>Thermoproteota</taxon>
        <taxon>Thermoprotei</taxon>
        <taxon>Fervidicoccales</taxon>
        <taxon>Fervidicoccaceae</taxon>
        <taxon>Fervidicoccus</taxon>
    </lineage>
</organism>
<dbReference type="PANTHER" id="PTHR11118:SF1">
    <property type="entry name" value="RNA-SPLICING LIGASE RTCB HOMOLOG"/>
    <property type="match status" value="1"/>
</dbReference>
<feature type="binding site" evidence="13">
    <location>
        <begin position="204"/>
        <end position="208"/>
    </location>
    <ligand>
        <name>GMP</name>
        <dbReference type="ChEBI" id="CHEBI:58115"/>
    </ligand>
</feature>
<dbReference type="EC" id="6.5.1.-" evidence="15"/>
<comment type="subunit">
    <text evidence="2 15">Monomer.</text>
</comment>
<evidence type="ECO:0000256" key="12">
    <source>
        <dbReference type="PIRSR" id="PIRSR601233-1"/>
    </source>
</evidence>
<dbReference type="Pfam" id="PF01139">
    <property type="entry name" value="RtcB"/>
    <property type="match status" value="1"/>
</dbReference>
<dbReference type="Gene3D" id="3.90.1860.10">
    <property type="entry name" value="tRNA-splicing ligase RtcB"/>
    <property type="match status" value="1"/>
</dbReference>
<keyword evidence="4 14" id="KW-0479">Metal-binding</keyword>
<dbReference type="GO" id="GO:0046872">
    <property type="term" value="F:metal ion binding"/>
    <property type="evidence" value="ECO:0007669"/>
    <property type="project" value="UniProtKB-UniRule"/>
</dbReference>